<keyword evidence="3" id="KW-1185">Reference proteome</keyword>
<dbReference type="Proteomes" id="UP001065322">
    <property type="component" value="Chromosome"/>
</dbReference>
<dbReference type="RefSeq" id="WP_260996482.1">
    <property type="nucleotide sequence ID" value="NZ_CP054475.1"/>
</dbReference>
<dbReference type="SUPFAM" id="SSF46894">
    <property type="entry name" value="C-terminal effector domain of the bipartite response regulators"/>
    <property type="match status" value="1"/>
</dbReference>
<dbReference type="InterPro" id="IPR036388">
    <property type="entry name" value="WH-like_DNA-bd_sf"/>
</dbReference>
<organism evidence="2 3">
    <name type="scientific">Thalassolituus hydrocarboniclasticus</name>
    <dbReference type="NCBI Taxonomy" id="2742796"/>
    <lineage>
        <taxon>Bacteria</taxon>
        <taxon>Pseudomonadati</taxon>
        <taxon>Pseudomonadota</taxon>
        <taxon>Gammaproteobacteria</taxon>
        <taxon>Oceanospirillales</taxon>
        <taxon>Oceanospirillaceae</taxon>
        <taxon>Thalassolituus</taxon>
    </lineage>
</organism>
<evidence type="ECO:0000313" key="3">
    <source>
        <dbReference type="Proteomes" id="UP001065322"/>
    </source>
</evidence>
<dbReference type="SMART" id="SM00421">
    <property type="entry name" value="HTH_LUXR"/>
    <property type="match status" value="1"/>
</dbReference>
<feature type="domain" description="HTH luxR-type" evidence="1">
    <location>
        <begin position="310"/>
        <end position="367"/>
    </location>
</feature>
<gene>
    <name evidence="2" type="ORF">HUF19_09755</name>
</gene>
<accession>A0ABY6ABW4</accession>
<protein>
    <submittedName>
        <fullName evidence="2">Helix-turn-helix transcriptional regulator</fullName>
    </submittedName>
</protein>
<dbReference type="EMBL" id="CP054475">
    <property type="protein sequence ID" value="UXD87698.1"/>
    <property type="molecule type" value="Genomic_DNA"/>
</dbReference>
<sequence>MQLPAQCDAFLLGHLLEANTSLEGWQRFMQAVLSHYNTRSFHLYLINNSTQAMRFHVDAGEIVSAEYMAAYVEHYIHQDRLMAAVNDRPAGQFYASNLLPEDVDVYGNDYFKNWAIPQGIKEGAVARIYTEGDWTCYMACNRTAEQDPFTHEEISRMNLLIPFIEKSVRTSASQAEQDKHELRAKALVNTYRFPAAVLTEYGEVWAQNHAMTEYISSNQIFRLEQRTLKLTDSSNDKSLNLGILQTIKRANGVDMEMEQAERIPLPDGGALGFHSLFENYQNRQVFVGVMVYIINKDFYGNLPIERLRLLFNLTQAEAETCGLLATGLLPKQIAAQRNKSVYTIREQLSNIYQKTGCNNQVSLINLLSNIPL</sequence>
<name>A0ABY6ABW4_9GAMM</name>
<evidence type="ECO:0000313" key="2">
    <source>
        <dbReference type="EMBL" id="UXD87698.1"/>
    </source>
</evidence>
<reference evidence="3" key="1">
    <citation type="submission" date="2020-06" db="EMBL/GenBank/DDBJ databases">
        <title>Thalassolituus marinus alknpb1M-1, a hydrocarbon-degrading bacterium isolated from the deep-sea overlying water using an in-situ strategy from the South China Sea basin.</title>
        <authorList>
            <person name="Dong C."/>
            <person name="Chen Y."/>
            <person name="Shao Z."/>
        </authorList>
    </citation>
    <scope>NUCLEOTIDE SEQUENCE [LARGE SCALE GENOMIC DNA]</scope>
    <source>
        <strain evidence="3">alknpb1M-1</strain>
    </source>
</reference>
<dbReference type="InterPro" id="IPR000792">
    <property type="entry name" value="Tscrpt_reg_LuxR_C"/>
</dbReference>
<dbReference type="Gene3D" id="1.10.10.10">
    <property type="entry name" value="Winged helix-like DNA-binding domain superfamily/Winged helix DNA-binding domain"/>
    <property type="match status" value="1"/>
</dbReference>
<dbReference type="InterPro" id="IPR016032">
    <property type="entry name" value="Sig_transdc_resp-reg_C-effctor"/>
</dbReference>
<proteinExistence type="predicted"/>
<evidence type="ECO:0000259" key="1">
    <source>
        <dbReference type="SMART" id="SM00421"/>
    </source>
</evidence>